<evidence type="ECO:0000256" key="1">
    <source>
        <dbReference type="SAM" id="Phobius"/>
    </source>
</evidence>
<dbReference type="AlphaFoldDB" id="A0A1A9WDA4"/>
<keyword evidence="1" id="KW-1133">Transmembrane helix</keyword>
<dbReference type="VEuPathDB" id="VectorBase:GBRI015424"/>
<feature type="transmembrane region" description="Helical" evidence="1">
    <location>
        <begin position="20"/>
        <end position="40"/>
    </location>
</feature>
<protein>
    <submittedName>
        <fullName evidence="2">Uncharacterized protein</fullName>
    </submittedName>
</protein>
<keyword evidence="1" id="KW-0812">Transmembrane</keyword>
<reference evidence="3" key="1">
    <citation type="submission" date="2014-03" db="EMBL/GenBank/DDBJ databases">
        <authorList>
            <person name="Aksoy S."/>
            <person name="Warren W."/>
            <person name="Wilson R.K."/>
        </authorList>
    </citation>
    <scope>NUCLEOTIDE SEQUENCE [LARGE SCALE GENOMIC DNA]</scope>
    <source>
        <strain evidence="3">IAEA</strain>
    </source>
</reference>
<accession>A0A1A9WDA4</accession>
<name>A0A1A9WDA4_9MUSC</name>
<keyword evidence="1" id="KW-0472">Membrane</keyword>
<proteinExistence type="predicted"/>
<dbReference type="Proteomes" id="UP000091820">
    <property type="component" value="Unassembled WGS sequence"/>
</dbReference>
<evidence type="ECO:0000313" key="2">
    <source>
        <dbReference type="EnsemblMetazoa" id="GBRI015424-PA"/>
    </source>
</evidence>
<reference evidence="2" key="2">
    <citation type="submission" date="2020-05" db="UniProtKB">
        <authorList>
            <consortium name="EnsemblMetazoa"/>
        </authorList>
    </citation>
    <scope>IDENTIFICATION</scope>
    <source>
        <strain evidence="2">IAEA</strain>
    </source>
</reference>
<sequence>MQQQLTIVSVMLFTLNEMNVLLSLVSFRFVGCTTVFMVLFDTFMSDISNGNNMLLISSHLRNRTSFYATIIEYKARIALFDFITLYSIQSICHMCAHNSINTLSQIRSLADN</sequence>
<dbReference type="EnsemblMetazoa" id="GBRI015424-RA">
    <property type="protein sequence ID" value="GBRI015424-PA"/>
    <property type="gene ID" value="GBRI015424"/>
</dbReference>
<evidence type="ECO:0000313" key="3">
    <source>
        <dbReference type="Proteomes" id="UP000091820"/>
    </source>
</evidence>
<organism evidence="2 3">
    <name type="scientific">Glossina brevipalpis</name>
    <dbReference type="NCBI Taxonomy" id="37001"/>
    <lineage>
        <taxon>Eukaryota</taxon>
        <taxon>Metazoa</taxon>
        <taxon>Ecdysozoa</taxon>
        <taxon>Arthropoda</taxon>
        <taxon>Hexapoda</taxon>
        <taxon>Insecta</taxon>
        <taxon>Pterygota</taxon>
        <taxon>Neoptera</taxon>
        <taxon>Endopterygota</taxon>
        <taxon>Diptera</taxon>
        <taxon>Brachycera</taxon>
        <taxon>Muscomorpha</taxon>
        <taxon>Hippoboscoidea</taxon>
        <taxon>Glossinidae</taxon>
        <taxon>Glossina</taxon>
    </lineage>
</organism>
<keyword evidence="3" id="KW-1185">Reference proteome</keyword>